<feature type="transmembrane region" description="Helical" evidence="1">
    <location>
        <begin position="371"/>
        <end position="392"/>
    </location>
</feature>
<sequence>MTSRFHEYLALTKTAMWPSPPEGSTTFCGSESKTNSLVASAITDMAKQQARPPTVNQELKTVQEMLGLMTATSTKSSRSQPVFVCIDCEAFEHVQSKITEIGVAVLDTRDIAGIRPGTDGRSWIEKIKYAHYRPVQYAKLRNKNFIKGCAEGFNFGSTSWIELDDAKTILTRIFRFPSQLLQAADLSTPLSGEARNMVFVGHGSSNDTAYLKQVGFSVSADADITLTIDTQRLAGGSKKASIGLHRLLLSLGVDPVNLHNAGNDAAYTLQSMVIMALKDLAAPGIVAAGLLAHQGKLPPSKYNPLVAPHVWTGTAVQPAAGAPAMAHKVQSAARDATSVHAKAERKGRKRAARVSANAVGAGAGYKMRRNLVIALIIILLFLILGLIGFIIWRVQHRVSGTRDSSHVSVATVEEENRRMREV</sequence>
<reference evidence="3 4" key="1">
    <citation type="submission" date="2017-03" db="EMBL/GenBank/DDBJ databases">
        <title>Genomes of endolithic fungi from Antarctica.</title>
        <authorList>
            <person name="Coleine C."/>
            <person name="Masonjones S."/>
            <person name="Stajich J.E."/>
        </authorList>
    </citation>
    <scope>NUCLEOTIDE SEQUENCE [LARGE SCALE GENOMIC DNA]</scope>
    <source>
        <strain evidence="3 4">CCFEE 5184</strain>
    </source>
</reference>
<dbReference type="GO" id="GO:0005634">
    <property type="term" value="C:nucleus"/>
    <property type="evidence" value="ECO:0007669"/>
    <property type="project" value="TreeGrafter"/>
</dbReference>
<dbReference type="AlphaFoldDB" id="A0A4U0XNP5"/>
<dbReference type="PANTHER" id="PTHR28083">
    <property type="entry name" value="GOOD FOR FULL DBP5 ACTIVITY PROTEIN 2"/>
    <property type="match status" value="1"/>
</dbReference>
<dbReference type="PANTHER" id="PTHR28083:SF1">
    <property type="entry name" value="GOOD FOR FULL DBP5 ACTIVITY PROTEIN 2"/>
    <property type="match status" value="1"/>
</dbReference>
<dbReference type="OrthoDB" id="5953249at2759"/>
<protein>
    <recommendedName>
        <fullName evidence="2">Gfd2/YDR514C-like C-terminal domain-containing protein</fullName>
    </recommendedName>
</protein>
<feature type="domain" description="Gfd2/YDR514C-like C-terminal" evidence="2">
    <location>
        <begin position="82"/>
        <end position="275"/>
    </location>
</feature>
<keyword evidence="1" id="KW-1133">Transmembrane helix</keyword>
<evidence type="ECO:0000259" key="2">
    <source>
        <dbReference type="Pfam" id="PF21762"/>
    </source>
</evidence>
<dbReference type="InterPro" id="IPR012337">
    <property type="entry name" value="RNaseH-like_sf"/>
</dbReference>
<gene>
    <name evidence="3" type="ORF">B0A55_03147</name>
</gene>
<keyword evidence="1" id="KW-0472">Membrane</keyword>
<dbReference type="InterPro" id="IPR036397">
    <property type="entry name" value="RNaseH_sf"/>
</dbReference>
<organism evidence="3 4">
    <name type="scientific">Friedmanniomyces simplex</name>
    <dbReference type="NCBI Taxonomy" id="329884"/>
    <lineage>
        <taxon>Eukaryota</taxon>
        <taxon>Fungi</taxon>
        <taxon>Dikarya</taxon>
        <taxon>Ascomycota</taxon>
        <taxon>Pezizomycotina</taxon>
        <taxon>Dothideomycetes</taxon>
        <taxon>Dothideomycetidae</taxon>
        <taxon>Mycosphaerellales</taxon>
        <taxon>Teratosphaeriaceae</taxon>
        <taxon>Friedmanniomyces</taxon>
    </lineage>
</organism>
<keyword evidence="1" id="KW-0812">Transmembrane</keyword>
<dbReference type="Proteomes" id="UP000309340">
    <property type="component" value="Unassembled WGS sequence"/>
</dbReference>
<evidence type="ECO:0000256" key="1">
    <source>
        <dbReference type="SAM" id="Phobius"/>
    </source>
</evidence>
<accession>A0A4U0XNP5</accession>
<evidence type="ECO:0000313" key="3">
    <source>
        <dbReference type="EMBL" id="TKA79014.1"/>
    </source>
</evidence>
<dbReference type="SUPFAM" id="SSF53098">
    <property type="entry name" value="Ribonuclease H-like"/>
    <property type="match status" value="1"/>
</dbReference>
<dbReference type="EMBL" id="NAJQ01000099">
    <property type="protein sequence ID" value="TKA79014.1"/>
    <property type="molecule type" value="Genomic_DNA"/>
</dbReference>
<evidence type="ECO:0000313" key="4">
    <source>
        <dbReference type="Proteomes" id="UP000309340"/>
    </source>
</evidence>
<comment type="caution">
    <text evidence="3">The sequence shown here is derived from an EMBL/GenBank/DDBJ whole genome shotgun (WGS) entry which is preliminary data.</text>
</comment>
<dbReference type="Gene3D" id="3.30.420.10">
    <property type="entry name" value="Ribonuclease H-like superfamily/Ribonuclease H"/>
    <property type="match status" value="1"/>
</dbReference>
<dbReference type="InterPro" id="IPR048519">
    <property type="entry name" value="Gfd2/YDR514C-like_C"/>
</dbReference>
<dbReference type="GO" id="GO:0003676">
    <property type="term" value="F:nucleic acid binding"/>
    <property type="evidence" value="ECO:0007669"/>
    <property type="project" value="InterPro"/>
</dbReference>
<keyword evidence="4" id="KW-1185">Reference proteome</keyword>
<dbReference type="STRING" id="329884.A0A4U0XNP5"/>
<name>A0A4U0XNP5_9PEZI</name>
<dbReference type="InterPro" id="IPR040151">
    <property type="entry name" value="Gfd2/YDR514C-like"/>
</dbReference>
<proteinExistence type="predicted"/>
<dbReference type="Pfam" id="PF21762">
    <property type="entry name" value="DEDDh_C"/>
    <property type="match status" value="1"/>
</dbReference>